<dbReference type="EMBL" id="JACHNC010000001">
    <property type="protein sequence ID" value="MBB4753102.1"/>
    <property type="molecule type" value="Genomic_DNA"/>
</dbReference>
<dbReference type="RefSeq" id="WP_188124842.1">
    <property type="nucleotide sequence ID" value="NZ_BOMP01000034.1"/>
</dbReference>
<dbReference type="AlphaFoldDB" id="A0A7W7HM77"/>
<organism evidence="1 2">
    <name type="scientific">Actinoplanes lobatus</name>
    <dbReference type="NCBI Taxonomy" id="113568"/>
    <lineage>
        <taxon>Bacteria</taxon>
        <taxon>Bacillati</taxon>
        <taxon>Actinomycetota</taxon>
        <taxon>Actinomycetes</taxon>
        <taxon>Micromonosporales</taxon>
        <taxon>Micromonosporaceae</taxon>
        <taxon>Actinoplanes</taxon>
    </lineage>
</organism>
<protein>
    <submittedName>
        <fullName evidence="1">Uncharacterized protein</fullName>
    </submittedName>
</protein>
<comment type="caution">
    <text evidence="1">The sequence shown here is derived from an EMBL/GenBank/DDBJ whole genome shotgun (WGS) entry which is preliminary data.</text>
</comment>
<evidence type="ECO:0000313" key="2">
    <source>
        <dbReference type="Proteomes" id="UP000590511"/>
    </source>
</evidence>
<reference evidence="1 2" key="1">
    <citation type="submission" date="2020-08" db="EMBL/GenBank/DDBJ databases">
        <title>Sequencing the genomes of 1000 actinobacteria strains.</title>
        <authorList>
            <person name="Klenk H.-P."/>
        </authorList>
    </citation>
    <scope>NUCLEOTIDE SEQUENCE [LARGE SCALE GENOMIC DNA]</scope>
    <source>
        <strain evidence="1 2">DSM 43150</strain>
    </source>
</reference>
<sequence>MTRLLADCPYRVSRFGGAFGSRIATGRKANNGQVMGEDELSAVRRRLPRGSRTWGMVTGFPAGAGRAGMAVDVGDPVPGWVDALALPEEPSQWPPVGRKGLFEVLQHRGFEIRLLPLDAGMRGRGARSHRRSGSEWAAIARRRPVGAVLDATVERVFPGNREYTVHFGEAYETVEYEGTPPDPGARVSLMVEKQSEWTRSLILRPCDE</sequence>
<name>A0A7W7HM77_9ACTN</name>
<dbReference type="Proteomes" id="UP000590511">
    <property type="component" value="Unassembled WGS sequence"/>
</dbReference>
<evidence type="ECO:0000313" key="1">
    <source>
        <dbReference type="EMBL" id="MBB4753102.1"/>
    </source>
</evidence>
<gene>
    <name evidence="1" type="ORF">BJ964_007263</name>
</gene>
<proteinExistence type="predicted"/>
<accession>A0A7W7HM77</accession>